<dbReference type="PROSITE" id="PS51257">
    <property type="entry name" value="PROKAR_LIPOPROTEIN"/>
    <property type="match status" value="1"/>
</dbReference>
<organism evidence="1 2">
    <name type="scientific">Pararcticibacter amylolyticus</name>
    <dbReference type="NCBI Taxonomy" id="2173175"/>
    <lineage>
        <taxon>Bacteria</taxon>
        <taxon>Pseudomonadati</taxon>
        <taxon>Bacteroidota</taxon>
        <taxon>Sphingobacteriia</taxon>
        <taxon>Sphingobacteriales</taxon>
        <taxon>Sphingobacteriaceae</taxon>
        <taxon>Pararcticibacter</taxon>
    </lineage>
</organism>
<evidence type="ECO:0000313" key="1">
    <source>
        <dbReference type="EMBL" id="PWG78951.1"/>
    </source>
</evidence>
<dbReference type="AlphaFoldDB" id="A0A2U2PC23"/>
<name>A0A2U2PC23_9SPHI</name>
<dbReference type="RefSeq" id="WP_109417587.1">
    <property type="nucleotide sequence ID" value="NZ_QEAS01000019.1"/>
</dbReference>
<proteinExistence type="predicted"/>
<reference evidence="1 2" key="1">
    <citation type="submission" date="2018-04" db="EMBL/GenBank/DDBJ databases">
        <title>Pedobacter chongqingensis sp. nov., isolated from a rottenly hemp rope.</title>
        <authorList>
            <person name="Cai Y."/>
        </authorList>
    </citation>
    <scope>NUCLEOTIDE SEQUENCE [LARGE SCALE GENOMIC DNA]</scope>
    <source>
        <strain evidence="1 2">FJ4-8</strain>
    </source>
</reference>
<dbReference type="EMBL" id="QEAS01000019">
    <property type="protein sequence ID" value="PWG78951.1"/>
    <property type="molecule type" value="Genomic_DNA"/>
</dbReference>
<sequence>MKYTISYFLLFIGVLLLSCSSKGEDEHLRQRFEKDVSAQYILLDKLTDYGWDQIYVIAPYTHEKQLDQTLLKNRDLIEKSMIPVSDNFYLLVLTRNEKVAGYAKISATAGSSISSPLFNKGLVRAYTPQDTLYLKKNKTK</sequence>
<dbReference type="OrthoDB" id="1121673at2"/>
<comment type="caution">
    <text evidence="1">The sequence shown here is derived from an EMBL/GenBank/DDBJ whole genome shotgun (WGS) entry which is preliminary data.</text>
</comment>
<dbReference type="Proteomes" id="UP000245647">
    <property type="component" value="Unassembled WGS sequence"/>
</dbReference>
<keyword evidence="2" id="KW-1185">Reference proteome</keyword>
<evidence type="ECO:0000313" key="2">
    <source>
        <dbReference type="Proteomes" id="UP000245647"/>
    </source>
</evidence>
<gene>
    <name evidence="1" type="ORF">DDR33_20080</name>
</gene>
<accession>A0A2U2PC23</accession>
<protein>
    <submittedName>
        <fullName evidence="1">Uncharacterized protein</fullName>
    </submittedName>
</protein>